<dbReference type="RefSeq" id="WP_311365836.1">
    <property type="nucleotide sequence ID" value="NZ_JAVRIC010000021.1"/>
</dbReference>
<feature type="transmembrane region" description="Helical" evidence="1">
    <location>
        <begin position="74"/>
        <end position="97"/>
    </location>
</feature>
<feature type="transmembrane region" description="Helical" evidence="1">
    <location>
        <begin position="103"/>
        <end position="125"/>
    </location>
</feature>
<organism evidence="2 3">
    <name type="scientific">Banduia mediterranea</name>
    <dbReference type="NCBI Taxonomy" id="3075609"/>
    <lineage>
        <taxon>Bacteria</taxon>
        <taxon>Pseudomonadati</taxon>
        <taxon>Pseudomonadota</taxon>
        <taxon>Gammaproteobacteria</taxon>
        <taxon>Nevskiales</taxon>
        <taxon>Algiphilaceae</taxon>
        <taxon>Banduia</taxon>
    </lineage>
</organism>
<dbReference type="PANTHER" id="PTHR35867">
    <property type="entry name" value="PROTEIN RSEC"/>
    <property type="match status" value="1"/>
</dbReference>
<reference evidence="2 3" key="1">
    <citation type="submission" date="2023-09" db="EMBL/GenBank/DDBJ databases">
        <authorList>
            <person name="Rey-Velasco X."/>
        </authorList>
    </citation>
    <scope>NUCLEOTIDE SEQUENCE [LARGE SCALE GENOMIC DNA]</scope>
    <source>
        <strain evidence="2 3">W345</strain>
    </source>
</reference>
<proteinExistence type="predicted"/>
<protein>
    <submittedName>
        <fullName evidence="2">SoxR reducing system RseC family protein</fullName>
    </submittedName>
</protein>
<keyword evidence="1" id="KW-0472">Membrane</keyword>
<keyword evidence="3" id="KW-1185">Reference proteome</keyword>
<evidence type="ECO:0000313" key="3">
    <source>
        <dbReference type="Proteomes" id="UP001254608"/>
    </source>
</evidence>
<comment type="caution">
    <text evidence="2">The sequence shown here is derived from an EMBL/GenBank/DDBJ whole genome shotgun (WGS) entry which is preliminary data.</text>
</comment>
<evidence type="ECO:0000313" key="2">
    <source>
        <dbReference type="EMBL" id="MDT0498427.1"/>
    </source>
</evidence>
<keyword evidence="1" id="KW-1133">Transmembrane helix</keyword>
<dbReference type="InterPro" id="IPR007359">
    <property type="entry name" value="SigmaE_reg_RseC_MucC"/>
</dbReference>
<dbReference type="EMBL" id="JAVRIC010000021">
    <property type="protein sequence ID" value="MDT0498427.1"/>
    <property type="molecule type" value="Genomic_DNA"/>
</dbReference>
<evidence type="ECO:0000256" key="1">
    <source>
        <dbReference type="SAM" id="Phobius"/>
    </source>
</evidence>
<dbReference type="Pfam" id="PF04246">
    <property type="entry name" value="RseC_MucC"/>
    <property type="match status" value="1"/>
</dbReference>
<accession>A0ABU2WKM4</accession>
<keyword evidence="1" id="KW-0812">Transmembrane</keyword>
<dbReference type="Proteomes" id="UP001254608">
    <property type="component" value="Unassembled WGS sequence"/>
</dbReference>
<sequence>MIEERAIVYKVADGRILVQAISPSNCPRCAEGRGCGGGVLARLVTARRPGLQAKSRIANLREGEMVVVGVDESVLIRASLLLWLAPLGSMIAAGAFADRLLDAADILVGAFGIVGLVAGFVWVCWRVGGLDSARFQPMILRRDERVDVVCPRLS</sequence>
<dbReference type="InterPro" id="IPR026268">
    <property type="entry name" value="RseC"/>
</dbReference>
<gene>
    <name evidence="2" type="ORF">RM530_13805</name>
</gene>
<name>A0ABU2WKM4_9GAMM</name>
<dbReference type="PANTHER" id="PTHR35867:SF1">
    <property type="entry name" value="PROTEIN RSEC"/>
    <property type="match status" value="1"/>
</dbReference>
<dbReference type="PIRSF" id="PIRSF004923">
    <property type="entry name" value="RseC"/>
    <property type="match status" value="1"/>
</dbReference>